<evidence type="ECO:0000313" key="2">
    <source>
        <dbReference type="EMBL" id="KAK5692622.1"/>
    </source>
</evidence>
<feature type="compositionally biased region" description="Acidic residues" evidence="1">
    <location>
        <begin position="520"/>
        <end position="536"/>
    </location>
</feature>
<dbReference type="EMBL" id="JAVRQU010000019">
    <property type="protein sequence ID" value="KAK5692622.1"/>
    <property type="molecule type" value="Genomic_DNA"/>
</dbReference>
<comment type="caution">
    <text evidence="2">The sequence shown here is derived from an EMBL/GenBank/DDBJ whole genome shotgun (WGS) entry which is preliminary data.</text>
</comment>
<dbReference type="Proteomes" id="UP001310594">
    <property type="component" value="Unassembled WGS sequence"/>
</dbReference>
<accession>A0AAN7W039</accession>
<protein>
    <submittedName>
        <fullName evidence="2">Uncharacterized protein</fullName>
    </submittedName>
</protein>
<feature type="region of interest" description="Disordered" evidence="1">
    <location>
        <begin position="490"/>
        <end position="536"/>
    </location>
</feature>
<dbReference type="AlphaFoldDB" id="A0AAN7W039"/>
<name>A0AAN7W039_9PEZI</name>
<sequence>MSTLAALAHSLAHVELSKAPKAVHILLLEFPVINLLPEGGRLSLPQPSLVAVREKPPFDQNSYAVPDASIFAVVQVTPPDPYCFASASNTAQGLIKAVETVVCEPGVTTMELVRYTGTKRNAEVTRFRLINKGKTSVVFDLDEPALVDLLKKQATQKWIGVLSDLIHRRSARSYYHVHNRLHAAYGENGVDAEESNWSTQWDTHPPRPARELLEARLSRAQAGNSSAVQLPCGHIVVVREVMLQALQADSCAMYSCHKCEAPALQPEDFKELALKTERRQAAAFVAVNRQWRSLEGRMVDDTHSMLVPTTALLCALAAALGSLRPTLFIASPEMSFTNFAETAAVFAGFERKLQNANVTYETTPLALYAMLRDFAGEARGRQPGADETTLIPSWTEDLERWLRRAVRLLADRACFRRHPKHVGVHMHEGWLCCGMQEPNVVMSDREVEMDENGEEITSMAELADLFDGSTVVDDPTGLDDFETLARQEGFALGDANDGENQQSPERECFQEQELPGGNSAEEELLAWDSEDEDIVT</sequence>
<reference evidence="2" key="1">
    <citation type="submission" date="2023-08" db="EMBL/GenBank/DDBJ databases">
        <title>Black Yeasts Isolated from many extreme environments.</title>
        <authorList>
            <person name="Coleine C."/>
            <person name="Stajich J.E."/>
            <person name="Selbmann L."/>
        </authorList>
    </citation>
    <scope>NUCLEOTIDE SEQUENCE</scope>
    <source>
        <strain evidence="2">CCFEE 5810</strain>
    </source>
</reference>
<proteinExistence type="predicted"/>
<evidence type="ECO:0000313" key="3">
    <source>
        <dbReference type="Proteomes" id="UP001310594"/>
    </source>
</evidence>
<gene>
    <name evidence="2" type="ORF">LTR97_010934</name>
</gene>
<organism evidence="2 3">
    <name type="scientific">Elasticomyces elasticus</name>
    <dbReference type="NCBI Taxonomy" id="574655"/>
    <lineage>
        <taxon>Eukaryota</taxon>
        <taxon>Fungi</taxon>
        <taxon>Dikarya</taxon>
        <taxon>Ascomycota</taxon>
        <taxon>Pezizomycotina</taxon>
        <taxon>Dothideomycetes</taxon>
        <taxon>Dothideomycetidae</taxon>
        <taxon>Mycosphaerellales</taxon>
        <taxon>Teratosphaeriaceae</taxon>
        <taxon>Elasticomyces</taxon>
    </lineage>
</organism>
<evidence type="ECO:0000256" key="1">
    <source>
        <dbReference type="SAM" id="MobiDB-lite"/>
    </source>
</evidence>